<reference evidence="2 3" key="1">
    <citation type="submission" date="2015-02" db="EMBL/GenBank/DDBJ databases">
        <title>Two Pseudomonas sp. nov., isolated from raw milk.</title>
        <authorList>
            <person name="Wenning M."/>
            <person name="von Neubeck M."/>
            <person name="Huptas C."/>
            <person name="Scherer S."/>
        </authorList>
    </citation>
    <scope>NUCLEOTIDE SEQUENCE [LARGE SCALE GENOMIC DNA]</scope>
    <source>
        <strain evidence="2 3">DSM 29164</strain>
    </source>
</reference>
<organism evidence="2 3">
    <name type="scientific">Pseudomonas paralactis</name>
    <dbReference type="NCBI Taxonomy" id="1615673"/>
    <lineage>
        <taxon>Bacteria</taxon>
        <taxon>Pseudomonadati</taxon>
        <taxon>Pseudomonadota</taxon>
        <taxon>Gammaproteobacteria</taxon>
        <taxon>Pseudomonadales</taxon>
        <taxon>Pseudomonadaceae</taxon>
        <taxon>Pseudomonas</taxon>
    </lineage>
</organism>
<evidence type="ECO:0000256" key="1">
    <source>
        <dbReference type="SAM" id="Phobius"/>
    </source>
</evidence>
<proteinExistence type="predicted"/>
<dbReference type="PATRIC" id="fig|1615673.3.peg.4645"/>
<gene>
    <name evidence="2" type="ORF">TX23_17685</name>
</gene>
<keyword evidence="1" id="KW-0472">Membrane</keyword>
<sequence>MTNHYTDSAPFKAAFQVTKPNGNRGAAEFSQSKRLVFLGFMLMKWELTERVQALWCKASSLVWLVISFSLLDMQVLAGAFASLHGRDRIFAFSLTSQLHSWRQPFASP</sequence>
<name>A0A0R3AD65_9PSED</name>
<accession>A0A0R3AD65</accession>
<dbReference type="Proteomes" id="UP000050852">
    <property type="component" value="Unassembled WGS sequence"/>
</dbReference>
<protein>
    <submittedName>
        <fullName evidence="2">Uncharacterized protein</fullName>
    </submittedName>
</protein>
<dbReference type="EMBL" id="JYLN01000006">
    <property type="protein sequence ID" value="KRP71216.1"/>
    <property type="molecule type" value="Genomic_DNA"/>
</dbReference>
<comment type="caution">
    <text evidence="2">The sequence shown here is derived from an EMBL/GenBank/DDBJ whole genome shotgun (WGS) entry which is preliminary data.</text>
</comment>
<evidence type="ECO:0000313" key="3">
    <source>
        <dbReference type="Proteomes" id="UP000050852"/>
    </source>
</evidence>
<feature type="transmembrane region" description="Helical" evidence="1">
    <location>
        <begin position="61"/>
        <end position="83"/>
    </location>
</feature>
<evidence type="ECO:0000313" key="2">
    <source>
        <dbReference type="EMBL" id="KRP71216.1"/>
    </source>
</evidence>
<keyword evidence="1" id="KW-0812">Transmembrane</keyword>
<keyword evidence="1" id="KW-1133">Transmembrane helix</keyword>
<dbReference type="AlphaFoldDB" id="A0A0R3AD65"/>